<dbReference type="InterPro" id="IPR001775">
    <property type="entry name" value="GspD/PilQ"/>
</dbReference>
<dbReference type="InterPro" id="IPR004846">
    <property type="entry name" value="T2SS/T3SS_dom"/>
</dbReference>
<evidence type="ECO:0000313" key="4">
    <source>
        <dbReference type="Proteomes" id="UP000886667"/>
    </source>
</evidence>
<dbReference type="EMBL" id="JAEPCM010000803">
    <property type="protein sequence ID" value="MCG7948857.1"/>
    <property type="molecule type" value="Genomic_DNA"/>
</dbReference>
<dbReference type="GO" id="GO:0009306">
    <property type="term" value="P:protein secretion"/>
    <property type="evidence" value="ECO:0007669"/>
    <property type="project" value="InterPro"/>
</dbReference>
<dbReference type="PRINTS" id="PR00811">
    <property type="entry name" value="BCTERIALGSPD"/>
</dbReference>
<reference evidence="3" key="1">
    <citation type="journal article" date="2021" name="Proc. Natl. Acad. Sci. U.S.A.">
        <title>Global biogeography of chemosynthetic symbionts reveals both localized and globally distributed symbiont groups. .</title>
        <authorList>
            <person name="Osvatic J.T."/>
            <person name="Wilkins L.G.E."/>
            <person name="Leibrecht L."/>
            <person name="Leray M."/>
            <person name="Zauner S."/>
            <person name="Polzin J."/>
            <person name="Camacho Y."/>
            <person name="Gros O."/>
            <person name="van Gils J.A."/>
            <person name="Eisen J.A."/>
            <person name="Petersen J.M."/>
            <person name="Yuen B."/>
        </authorList>
    </citation>
    <scope>NUCLEOTIDE SEQUENCE</scope>
    <source>
        <strain evidence="3">MAGclacostrist064TRANS</strain>
    </source>
</reference>
<dbReference type="AlphaFoldDB" id="A0A9E4T7Q1"/>
<comment type="caution">
    <text evidence="3">The sequence shown here is derived from an EMBL/GenBank/DDBJ whole genome shotgun (WGS) entry which is preliminary data.</text>
</comment>
<gene>
    <name evidence="3" type="ORF">JAZ07_21155</name>
</gene>
<dbReference type="PANTHER" id="PTHR30332:SF25">
    <property type="entry name" value="SECRETIN XPSD"/>
    <property type="match status" value="1"/>
</dbReference>
<dbReference type="PANTHER" id="PTHR30332">
    <property type="entry name" value="PROBABLE GENERAL SECRETION PATHWAY PROTEIN D"/>
    <property type="match status" value="1"/>
</dbReference>
<evidence type="ECO:0000256" key="1">
    <source>
        <dbReference type="RuleBase" id="RU004003"/>
    </source>
</evidence>
<protein>
    <submittedName>
        <fullName evidence="3">Type II and III secretion system protein</fullName>
    </submittedName>
</protein>
<accession>A0A9E4T7Q1</accession>
<comment type="similarity">
    <text evidence="1">Belongs to the bacterial secretin family.</text>
</comment>
<feature type="non-terminal residue" evidence="3">
    <location>
        <position position="1"/>
    </location>
</feature>
<dbReference type="InterPro" id="IPR050810">
    <property type="entry name" value="Bact_Secretion_Sys_Channel"/>
</dbReference>
<dbReference type="GO" id="GO:0015627">
    <property type="term" value="C:type II protein secretion system complex"/>
    <property type="evidence" value="ECO:0007669"/>
    <property type="project" value="TreeGrafter"/>
</dbReference>
<proteinExistence type="inferred from homology"/>
<dbReference type="Proteomes" id="UP000886667">
    <property type="component" value="Unassembled WGS sequence"/>
</dbReference>
<feature type="domain" description="Type II/III secretion system secretin-like" evidence="2">
    <location>
        <begin position="2"/>
        <end position="71"/>
    </location>
</feature>
<organism evidence="3 4">
    <name type="scientific">Candidatus Thiodiazotropha taylori</name>
    <dbReference type="NCBI Taxonomy" id="2792791"/>
    <lineage>
        <taxon>Bacteria</taxon>
        <taxon>Pseudomonadati</taxon>
        <taxon>Pseudomonadota</taxon>
        <taxon>Gammaproteobacteria</taxon>
        <taxon>Chromatiales</taxon>
        <taxon>Sedimenticolaceae</taxon>
        <taxon>Candidatus Thiodiazotropha</taxon>
    </lineage>
</organism>
<evidence type="ECO:0000259" key="2">
    <source>
        <dbReference type="Pfam" id="PF00263"/>
    </source>
</evidence>
<sequence length="104" mass="11484">AISQRTMESTVGVHDGQTVVLGGLIRENTSSGQAGIPGLMHIPLLGSLFSSTTKDVSRTELIITLTPKVVRNPQEAFDISQELRDKIKEATLFQDDFYRRRAVQ</sequence>
<dbReference type="Pfam" id="PF00263">
    <property type="entry name" value="Secretin"/>
    <property type="match status" value="1"/>
</dbReference>
<name>A0A9E4T7Q1_9GAMM</name>
<evidence type="ECO:0000313" key="3">
    <source>
        <dbReference type="EMBL" id="MCG7948857.1"/>
    </source>
</evidence>